<proteinExistence type="inferred from homology"/>
<feature type="transmembrane region" description="Helical" evidence="7">
    <location>
        <begin position="569"/>
        <end position="592"/>
    </location>
</feature>
<evidence type="ECO:0000256" key="3">
    <source>
        <dbReference type="ARBA" id="ARBA00022475"/>
    </source>
</evidence>
<reference evidence="8 9" key="1">
    <citation type="journal article" date="2015" name="Plant Cell">
        <title>Oil accumulation by the oleaginous diatom Fistulifera solaris as revealed by the genome and transcriptome.</title>
        <authorList>
            <person name="Tanaka T."/>
            <person name="Maeda Y."/>
            <person name="Veluchamy A."/>
            <person name="Tanaka M."/>
            <person name="Abida H."/>
            <person name="Marechal E."/>
            <person name="Bowler C."/>
            <person name="Muto M."/>
            <person name="Sunaga Y."/>
            <person name="Tanaka M."/>
            <person name="Yoshino T."/>
            <person name="Taniguchi T."/>
            <person name="Fukuda Y."/>
            <person name="Nemoto M."/>
            <person name="Matsumoto M."/>
            <person name="Wong P.S."/>
            <person name="Aburatani S."/>
            <person name="Fujibuchi W."/>
        </authorList>
    </citation>
    <scope>NUCLEOTIDE SEQUENCE [LARGE SCALE GENOMIC DNA]</scope>
    <source>
        <strain evidence="8 9">JPCC DA0580</strain>
    </source>
</reference>
<dbReference type="NCBIfam" id="NF037997">
    <property type="entry name" value="Na_Pi_symport"/>
    <property type="match status" value="1"/>
</dbReference>
<evidence type="ECO:0000256" key="7">
    <source>
        <dbReference type="SAM" id="Phobius"/>
    </source>
</evidence>
<comment type="similarity">
    <text evidence="2">Belongs to the SLC34A transporter family.</text>
</comment>
<feature type="transmembrane region" description="Helical" evidence="7">
    <location>
        <begin position="539"/>
        <end position="563"/>
    </location>
</feature>
<feature type="transmembrane region" description="Helical" evidence="7">
    <location>
        <begin position="223"/>
        <end position="244"/>
    </location>
</feature>
<keyword evidence="3" id="KW-1003">Cell membrane</keyword>
<dbReference type="PANTHER" id="PTHR10010">
    <property type="entry name" value="SOLUTE CARRIER FAMILY 34 SODIUM PHOSPHATE , MEMBER 2-RELATED"/>
    <property type="match status" value="1"/>
</dbReference>
<dbReference type="AlphaFoldDB" id="A0A1Z5KEE4"/>
<evidence type="ECO:0000256" key="2">
    <source>
        <dbReference type="ARBA" id="ARBA00005808"/>
    </source>
</evidence>
<evidence type="ECO:0000313" key="8">
    <source>
        <dbReference type="EMBL" id="GAX24451.1"/>
    </source>
</evidence>
<comment type="subcellular location">
    <subcellularLocation>
        <location evidence="1">Cell membrane</location>
        <topology evidence="1">Multi-pass membrane protein</topology>
    </subcellularLocation>
</comment>
<keyword evidence="6 7" id="KW-0472">Membrane</keyword>
<dbReference type="Pfam" id="PF02690">
    <property type="entry name" value="Na_Pi_cotrans"/>
    <property type="match status" value="2"/>
</dbReference>
<evidence type="ECO:0000256" key="1">
    <source>
        <dbReference type="ARBA" id="ARBA00004651"/>
    </source>
</evidence>
<protein>
    <submittedName>
        <fullName evidence="8">Solute carrier family 34</fullName>
    </submittedName>
</protein>
<keyword evidence="9" id="KW-1185">Reference proteome</keyword>
<feature type="transmembrane region" description="Helical" evidence="7">
    <location>
        <begin position="264"/>
        <end position="283"/>
    </location>
</feature>
<organism evidence="8 9">
    <name type="scientific">Fistulifera solaris</name>
    <name type="common">Oleaginous diatom</name>
    <dbReference type="NCBI Taxonomy" id="1519565"/>
    <lineage>
        <taxon>Eukaryota</taxon>
        <taxon>Sar</taxon>
        <taxon>Stramenopiles</taxon>
        <taxon>Ochrophyta</taxon>
        <taxon>Bacillariophyta</taxon>
        <taxon>Bacillariophyceae</taxon>
        <taxon>Bacillariophycidae</taxon>
        <taxon>Naviculales</taxon>
        <taxon>Naviculaceae</taxon>
        <taxon>Fistulifera</taxon>
    </lineage>
</organism>
<accession>A0A1Z5KEE4</accession>
<evidence type="ECO:0000256" key="5">
    <source>
        <dbReference type="ARBA" id="ARBA00022989"/>
    </source>
</evidence>
<dbReference type="InParanoid" id="A0A1Z5KEE4"/>
<dbReference type="GO" id="GO:0005436">
    <property type="term" value="F:sodium:phosphate symporter activity"/>
    <property type="evidence" value="ECO:0007669"/>
    <property type="project" value="InterPro"/>
</dbReference>
<feature type="transmembrane region" description="Helical" evidence="7">
    <location>
        <begin position="390"/>
        <end position="410"/>
    </location>
</feature>
<comment type="caution">
    <text evidence="8">The sequence shown here is derived from an EMBL/GenBank/DDBJ whole genome shotgun (WGS) entry which is preliminary data.</text>
</comment>
<feature type="transmembrane region" description="Helical" evidence="7">
    <location>
        <begin position="143"/>
        <end position="161"/>
    </location>
</feature>
<feature type="transmembrane region" description="Helical" evidence="7">
    <location>
        <begin position="187"/>
        <end position="211"/>
    </location>
</feature>
<dbReference type="GO" id="GO:0005886">
    <property type="term" value="C:plasma membrane"/>
    <property type="evidence" value="ECO:0007669"/>
    <property type="project" value="UniProtKB-SubCell"/>
</dbReference>
<dbReference type="GO" id="GO:0044341">
    <property type="term" value="P:sodium-dependent phosphate transport"/>
    <property type="evidence" value="ECO:0007669"/>
    <property type="project" value="InterPro"/>
</dbReference>
<evidence type="ECO:0000256" key="4">
    <source>
        <dbReference type="ARBA" id="ARBA00022692"/>
    </source>
</evidence>
<keyword evidence="5 7" id="KW-1133">Transmembrane helix</keyword>
<feature type="transmembrane region" description="Helical" evidence="7">
    <location>
        <begin position="430"/>
        <end position="457"/>
    </location>
</feature>
<sequence length="652" mass="71871">MGKSRSHFPSRQRHEEERDIFHNARSSPSVFLVAYEDKQHFCKVRLFFFTQQTLFSESPTVPCIATPFLCLLDDSFLVLITTSMSDTESDTHKPIREDHLHSSLHHSLPYADDDDDDDEYEDATWGEVLEACCVRTSQEWMRAAAGLCGVLFFMYFFLFGLELMGSGAKVMTGCTAGALFGDETNPVAGLTVGLMSTVLLQSSSTTTSIVVSLAGSAISVRQAIYMVMGANIGTTVTNTIVSLGQLGDADQLERAFAGATVHDMFNMMTVAVLFPLEIATGYLRRLTGLMVQHTFTTDGGLWEGPIRKFVAPLGDRIIRANKELLTAVAHGEGSCEEGDGFYPILCEPGEPSYNKCLQVGLIACDRERNTCPSFFQPNATVKEDKISGGVVFTLAVVMLFFCLFALLNILQRMLMGSSTRIVHKATNLNGYVNMALGCGLTLLVQSSSVVTSTLTPLVGIGVIKLNHMYPLTLGANIGSTITALLAAMVTEGTESIQVALCHLLFNLIGIAIFYPIPFMRAFPLQAARQLGKATRQWRGFPFVYIGFMFFLFPITSFGLSFLFSSGSMGLTVLGSFSVAIMVISCAYGFYWWSFQGGKRYCSDRFERRERVRLTLQNLPKDMEYIKAKIALLIEHTRLPDSEDDEASADDER</sequence>
<keyword evidence="4 7" id="KW-0812">Transmembrane</keyword>
<evidence type="ECO:0000313" key="9">
    <source>
        <dbReference type="Proteomes" id="UP000198406"/>
    </source>
</evidence>
<dbReference type="InterPro" id="IPR003841">
    <property type="entry name" value="Na/Pi_transpt"/>
</dbReference>
<feature type="transmembrane region" description="Helical" evidence="7">
    <location>
        <begin position="469"/>
        <end position="490"/>
    </location>
</feature>
<dbReference type="Proteomes" id="UP000198406">
    <property type="component" value="Unassembled WGS sequence"/>
</dbReference>
<evidence type="ECO:0000256" key="6">
    <source>
        <dbReference type="ARBA" id="ARBA00023136"/>
    </source>
</evidence>
<dbReference type="OrthoDB" id="67833at2759"/>
<gene>
    <name evidence="8" type="ORF">FisN_2Hh060</name>
</gene>
<feature type="transmembrane region" description="Helical" evidence="7">
    <location>
        <begin position="496"/>
        <end position="518"/>
    </location>
</feature>
<dbReference type="PANTHER" id="PTHR10010:SF46">
    <property type="entry name" value="SODIUM-DEPENDENT PHOSPHATE TRANSPORT PROTEIN 2B"/>
    <property type="match status" value="1"/>
</dbReference>
<name>A0A1Z5KEE4_FISSO</name>
<dbReference type="EMBL" id="BDSP01000209">
    <property type="protein sequence ID" value="GAX24451.1"/>
    <property type="molecule type" value="Genomic_DNA"/>
</dbReference>